<dbReference type="EMBL" id="CP034205">
    <property type="protein sequence ID" value="QBZ57142.1"/>
    <property type="molecule type" value="Genomic_DNA"/>
</dbReference>
<dbReference type="PROSITE" id="PS51387">
    <property type="entry name" value="FAD_PCMH"/>
    <property type="match status" value="1"/>
</dbReference>
<dbReference type="InterPro" id="IPR050416">
    <property type="entry name" value="FAD-linked_Oxidoreductase"/>
</dbReference>
<dbReference type="PANTHER" id="PTHR42973:SF54">
    <property type="entry name" value="FAD-BINDING PCMH-TYPE DOMAIN-CONTAINING PROTEIN"/>
    <property type="match status" value="1"/>
</dbReference>
<dbReference type="SUPFAM" id="SSF56176">
    <property type="entry name" value="FAD-binding/transporter-associated domain-like"/>
    <property type="match status" value="1"/>
</dbReference>
<keyword evidence="5" id="KW-0732">Signal</keyword>
<dbReference type="Gene3D" id="3.30.465.10">
    <property type="match status" value="1"/>
</dbReference>
<proteinExistence type="inferred from homology"/>
<evidence type="ECO:0000256" key="4">
    <source>
        <dbReference type="ARBA" id="ARBA00023002"/>
    </source>
</evidence>
<accession>A0A4P7N6C8</accession>
<dbReference type="GO" id="GO:0016491">
    <property type="term" value="F:oxidoreductase activity"/>
    <property type="evidence" value="ECO:0007669"/>
    <property type="project" value="UniProtKB-KW"/>
</dbReference>
<keyword evidence="4" id="KW-0560">Oxidoreductase</keyword>
<keyword evidence="2" id="KW-0285">Flavoprotein</keyword>
<comment type="similarity">
    <text evidence="1">Belongs to the oxygen-dependent FAD-linked oxidoreductase family.</text>
</comment>
<feature type="chain" id="PRO_5020350352" description="FAD-binding PCMH-type domain-containing protein" evidence="5">
    <location>
        <begin position="24"/>
        <end position="508"/>
    </location>
</feature>
<evidence type="ECO:0000313" key="7">
    <source>
        <dbReference type="EMBL" id="QBZ57142.1"/>
    </source>
</evidence>
<evidence type="ECO:0000256" key="2">
    <source>
        <dbReference type="ARBA" id="ARBA00022630"/>
    </source>
</evidence>
<protein>
    <recommendedName>
        <fullName evidence="6">FAD-binding PCMH-type domain-containing protein</fullName>
    </recommendedName>
</protein>
<gene>
    <name evidence="7" type="ORF">PoMZ_02064</name>
</gene>
<dbReference type="PANTHER" id="PTHR42973">
    <property type="entry name" value="BINDING OXIDOREDUCTASE, PUTATIVE (AFU_ORTHOLOGUE AFUA_1G17690)-RELATED"/>
    <property type="match status" value="1"/>
</dbReference>
<dbReference type="InterPro" id="IPR036318">
    <property type="entry name" value="FAD-bd_PCMH-like_sf"/>
</dbReference>
<dbReference type="Proteomes" id="UP000294847">
    <property type="component" value="Chromosome 2"/>
</dbReference>
<reference evidence="7 8" key="1">
    <citation type="journal article" date="2019" name="Mol. Biol. Evol.">
        <title>Blast fungal genomes show frequent chromosomal changes, gene gains and losses, and effector gene turnover.</title>
        <authorList>
            <person name="Gomez Luciano L.B."/>
            <person name="Jason Tsai I."/>
            <person name="Chuma I."/>
            <person name="Tosa Y."/>
            <person name="Chen Y.H."/>
            <person name="Li J.Y."/>
            <person name="Li M.Y."/>
            <person name="Jade Lu M.Y."/>
            <person name="Nakayashiki H."/>
            <person name="Li W.H."/>
        </authorList>
    </citation>
    <scope>NUCLEOTIDE SEQUENCE [LARGE SCALE GENOMIC DNA]</scope>
    <source>
        <strain evidence="7">MZ5-1-6</strain>
    </source>
</reference>
<dbReference type="Pfam" id="PF01565">
    <property type="entry name" value="FAD_binding_4"/>
    <property type="match status" value="1"/>
</dbReference>
<organism evidence="7 8">
    <name type="scientific">Pyricularia oryzae</name>
    <name type="common">Rice blast fungus</name>
    <name type="synonym">Magnaporthe oryzae</name>
    <dbReference type="NCBI Taxonomy" id="318829"/>
    <lineage>
        <taxon>Eukaryota</taxon>
        <taxon>Fungi</taxon>
        <taxon>Dikarya</taxon>
        <taxon>Ascomycota</taxon>
        <taxon>Pezizomycotina</taxon>
        <taxon>Sordariomycetes</taxon>
        <taxon>Sordariomycetidae</taxon>
        <taxon>Magnaporthales</taxon>
        <taxon>Pyriculariaceae</taxon>
        <taxon>Pyricularia</taxon>
    </lineage>
</organism>
<dbReference type="GO" id="GO:0071949">
    <property type="term" value="F:FAD binding"/>
    <property type="evidence" value="ECO:0007669"/>
    <property type="project" value="InterPro"/>
</dbReference>
<feature type="domain" description="FAD-binding PCMH-type" evidence="6">
    <location>
        <begin position="63"/>
        <end position="234"/>
    </location>
</feature>
<sequence length="508" mass="54507">MKVSRIIIHPFASLLAQAVRSSAEPIPSLNACTSLSWALPGKVSYRNSSAFAVSNDYWSARQSDVSPECFAYPESTGDISVMVKILASISAPFTVKSGGHTAHLGSNLPGGVTIDLARLSQVKVSSDRETTSVGPGARWVQVAATLDPMGLAVVGGRMGDVGVSGLILGGGLSYFSGKRGWACDNVRTYEVVLVSGEVVEASPEQNPDLYWALRGGGGSSFGIVSRFDLVTFAQGDLWGLQQYHPPAVRAELFSNYVDLVLNRLPSDSDAHNFLVFLDNPLIGTEIAINYMYHATLPATSGAIPPVFAKTAAASNVLRNTTLVGNVSTHFASLSGDPNGSRRAWTNIAVHLKDGSEQLLEEIYTIAQGHRSRVKALGTETNDNSTWVLFGLHPITTNVLEAMQKNGGNALGLRLEDGPLSIVQINSVWARRDLDQRVLASADKAIAEIRALAAERGAGSDFVYMNYAAQSQDVFAGYGKANEERLINVAQKYDPNGTLKRLWKGYFQI</sequence>
<evidence type="ECO:0000256" key="3">
    <source>
        <dbReference type="ARBA" id="ARBA00022827"/>
    </source>
</evidence>
<keyword evidence="3" id="KW-0274">FAD</keyword>
<evidence type="ECO:0000259" key="6">
    <source>
        <dbReference type="PROSITE" id="PS51387"/>
    </source>
</evidence>
<evidence type="ECO:0000256" key="5">
    <source>
        <dbReference type="SAM" id="SignalP"/>
    </source>
</evidence>
<dbReference type="AlphaFoldDB" id="A0A4P7N6C8"/>
<evidence type="ECO:0000313" key="8">
    <source>
        <dbReference type="Proteomes" id="UP000294847"/>
    </source>
</evidence>
<dbReference type="InterPro" id="IPR016166">
    <property type="entry name" value="FAD-bd_PCMH"/>
</dbReference>
<name>A0A4P7N6C8_PYROR</name>
<dbReference type="InterPro" id="IPR006094">
    <property type="entry name" value="Oxid_FAD_bind_N"/>
</dbReference>
<feature type="signal peptide" evidence="5">
    <location>
        <begin position="1"/>
        <end position="23"/>
    </location>
</feature>
<evidence type="ECO:0000256" key="1">
    <source>
        <dbReference type="ARBA" id="ARBA00005466"/>
    </source>
</evidence>
<dbReference type="InterPro" id="IPR016169">
    <property type="entry name" value="FAD-bd_PCMH_sub2"/>
</dbReference>